<feature type="compositionally biased region" description="Polar residues" evidence="5">
    <location>
        <begin position="269"/>
        <end position="278"/>
    </location>
</feature>
<dbReference type="InterPro" id="IPR018122">
    <property type="entry name" value="TF_fork_head_CS_1"/>
</dbReference>
<dbReference type="InterPro" id="IPR036390">
    <property type="entry name" value="WH_DNA-bd_sf"/>
</dbReference>
<evidence type="ECO:0000313" key="8">
    <source>
        <dbReference type="Proteomes" id="UP000663879"/>
    </source>
</evidence>
<dbReference type="InterPro" id="IPR030456">
    <property type="entry name" value="TF_fork_head_CS_2"/>
</dbReference>
<sequence length="626" mass="72017">MISNYENLPFNANNLFDFNRSTEYLSNTNNLLAPVSQIQNFSQASQNYSAFNPPIFQNNQSEQNSQPRKKFKKDKSRLKSQITEAEAKEAIVKGLVTEVEHVDVQNFSGTSTISQQKRRFAEVKPPYSYIALITMAIESSPAGMMTLNEIYQFIENRFPYFKENTQRWQNSIRHNLSLNDCFLKVSKNSGKPGKGNYWALHPKAGDMFGNGSFLRRSKRFKTSSPKEAAELNMSSSISTSPTSSSSSLSNSSISPQNSQVKTEKAESSFVPNSTNFPNGNFNDQQNSIFSMQQNNFSIFSGYDSNFNSSGNNYTYPSMFYASNLSNSSSNSSEVTNSTTSSTYPNFVQNYTQQFNPQFTTNQNQYNFSTQTTRIPLAQVIRYGNSINEPNYQIRRGDGSMFKLSNSFGEKDLGVMISNDLKWANHVNYGVNKANRMLGMIKRAFKYIDCKSFLLLYQALVRPHLDYAVSVWNPYLKQDINLIEKVQERATKMVKPLKHLSYEERLAKLGLSSLETRRIRGDLIQFFKIINGYENVKFKNGINFSISNYSNRRNKYKLTKENNKNCRARENFFTNRVVNNWNKLPNDVVEDILSCPRAKKKWLERKIGKGRAFLNYIFHRFDYFLKF</sequence>
<dbReference type="SMART" id="SM00339">
    <property type="entry name" value="FH"/>
    <property type="match status" value="1"/>
</dbReference>
<dbReference type="InterPro" id="IPR001766">
    <property type="entry name" value="Fork_head_dom"/>
</dbReference>
<comment type="subcellular location">
    <subcellularLocation>
        <location evidence="1 4">Nucleus</location>
    </subcellularLocation>
</comment>
<evidence type="ECO:0000259" key="6">
    <source>
        <dbReference type="PROSITE" id="PS50039"/>
    </source>
</evidence>
<feature type="DNA-binding region" description="Fork-head" evidence="4">
    <location>
        <begin position="124"/>
        <end position="218"/>
    </location>
</feature>
<keyword evidence="3 4" id="KW-0539">Nucleus</keyword>
<comment type="caution">
    <text evidence="7">The sequence shown here is derived from an EMBL/GenBank/DDBJ whole genome shotgun (WGS) entry which is preliminary data.</text>
</comment>
<dbReference type="PANTHER" id="PTHR11829">
    <property type="entry name" value="FORKHEAD BOX PROTEIN"/>
    <property type="match status" value="1"/>
</dbReference>
<protein>
    <recommendedName>
        <fullName evidence="6">Fork-head domain-containing protein</fullName>
    </recommendedName>
</protein>
<keyword evidence="8" id="KW-1185">Reference proteome</keyword>
<evidence type="ECO:0000256" key="4">
    <source>
        <dbReference type="PROSITE-ProRule" id="PRU00089"/>
    </source>
</evidence>
<feature type="region of interest" description="Disordered" evidence="5">
    <location>
        <begin position="52"/>
        <end position="78"/>
    </location>
</feature>
<evidence type="ECO:0000256" key="2">
    <source>
        <dbReference type="ARBA" id="ARBA00023125"/>
    </source>
</evidence>
<dbReference type="Pfam" id="PF00250">
    <property type="entry name" value="Forkhead"/>
    <property type="match status" value="1"/>
</dbReference>
<dbReference type="InterPro" id="IPR050211">
    <property type="entry name" value="FOX_domain-containing"/>
</dbReference>
<evidence type="ECO:0000256" key="3">
    <source>
        <dbReference type="ARBA" id="ARBA00023242"/>
    </source>
</evidence>
<dbReference type="OrthoDB" id="5954824at2759"/>
<evidence type="ECO:0000313" key="7">
    <source>
        <dbReference type="EMBL" id="CAF0783566.1"/>
    </source>
</evidence>
<evidence type="ECO:0000256" key="1">
    <source>
        <dbReference type="ARBA" id="ARBA00004123"/>
    </source>
</evidence>
<dbReference type="InterPro" id="IPR036388">
    <property type="entry name" value="WH-like_DNA-bd_sf"/>
</dbReference>
<reference evidence="7" key="1">
    <citation type="submission" date="2021-02" db="EMBL/GenBank/DDBJ databases">
        <authorList>
            <person name="Nowell W R."/>
        </authorList>
    </citation>
    <scope>NUCLEOTIDE SEQUENCE</scope>
    <source>
        <strain evidence="7">Ploen Becks lab</strain>
    </source>
</reference>
<name>A0A813RK62_9BILA</name>
<accession>A0A813RK62</accession>
<dbReference type="SUPFAM" id="SSF46785">
    <property type="entry name" value="Winged helix' DNA-binding domain"/>
    <property type="match status" value="1"/>
</dbReference>
<gene>
    <name evidence="7" type="ORF">OXX778_LOCUS5590</name>
</gene>
<dbReference type="GO" id="GO:0009653">
    <property type="term" value="P:anatomical structure morphogenesis"/>
    <property type="evidence" value="ECO:0007669"/>
    <property type="project" value="TreeGrafter"/>
</dbReference>
<feature type="region of interest" description="Disordered" evidence="5">
    <location>
        <begin position="224"/>
        <end position="278"/>
    </location>
</feature>
<organism evidence="7 8">
    <name type="scientific">Brachionus calyciflorus</name>
    <dbReference type="NCBI Taxonomy" id="104777"/>
    <lineage>
        <taxon>Eukaryota</taxon>
        <taxon>Metazoa</taxon>
        <taxon>Spiralia</taxon>
        <taxon>Gnathifera</taxon>
        <taxon>Rotifera</taxon>
        <taxon>Eurotatoria</taxon>
        <taxon>Monogononta</taxon>
        <taxon>Pseudotrocha</taxon>
        <taxon>Ploima</taxon>
        <taxon>Brachionidae</taxon>
        <taxon>Brachionus</taxon>
    </lineage>
</organism>
<dbReference type="PROSITE" id="PS00657">
    <property type="entry name" value="FORK_HEAD_1"/>
    <property type="match status" value="1"/>
</dbReference>
<dbReference type="GO" id="GO:0000978">
    <property type="term" value="F:RNA polymerase II cis-regulatory region sequence-specific DNA binding"/>
    <property type="evidence" value="ECO:0007669"/>
    <property type="project" value="TreeGrafter"/>
</dbReference>
<feature type="compositionally biased region" description="Basic residues" evidence="5">
    <location>
        <begin position="67"/>
        <end position="78"/>
    </location>
</feature>
<keyword evidence="2 4" id="KW-0238">DNA-binding</keyword>
<feature type="domain" description="Fork-head" evidence="6">
    <location>
        <begin position="124"/>
        <end position="218"/>
    </location>
</feature>
<proteinExistence type="predicted"/>
<dbReference type="PANTHER" id="PTHR11829:SF387">
    <property type="entry name" value="FORK-HEAD DOMAIN-CONTAINING PROTEIN"/>
    <property type="match status" value="1"/>
</dbReference>
<dbReference type="PRINTS" id="PR00053">
    <property type="entry name" value="FORKHEAD"/>
</dbReference>
<dbReference type="Gene3D" id="1.10.10.10">
    <property type="entry name" value="Winged helix-like DNA-binding domain superfamily/Winged helix DNA-binding domain"/>
    <property type="match status" value="1"/>
</dbReference>
<dbReference type="GO" id="GO:0030154">
    <property type="term" value="P:cell differentiation"/>
    <property type="evidence" value="ECO:0007669"/>
    <property type="project" value="TreeGrafter"/>
</dbReference>
<dbReference type="EMBL" id="CAJNOC010000619">
    <property type="protein sequence ID" value="CAF0783566.1"/>
    <property type="molecule type" value="Genomic_DNA"/>
</dbReference>
<evidence type="ECO:0000256" key="5">
    <source>
        <dbReference type="SAM" id="MobiDB-lite"/>
    </source>
</evidence>
<dbReference type="GO" id="GO:0000981">
    <property type="term" value="F:DNA-binding transcription factor activity, RNA polymerase II-specific"/>
    <property type="evidence" value="ECO:0007669"/>
    <property type="project" value="TreeGrafter"/>
</dbReference>
<feature type="compositionally biased region" description="Polar residues" evidence="5">
    <location>
        <begin position="52"/>
        <end position="66"/>
    </location>
</feature>
<dbReference type="FunFam" id="1.10.10.10:FF:000071">
    <property type="entry name" value="Forkhead box F1"/>
    <property type="match status" value="1"/>
</dbReference>
<dbReference type="GO" id="GO:0005634">
    <property type="term" value="C:nucleus"/>
    <property type="evidence" value="ECO:0007669"/>
    <property type="project" value="UniProtKB-SubCell"/>
</dbReference>
<dbReference type="Proteomes" id="UP000663879">
    <property type="component" value="Unassembled WGS sequence"/>
</dbReference>
<dbReference type="AlphaFoldDB" id="A0A813RK62"/>
<feature type="compositionally biased region" description="Low complexity" evidence="5">
    <location>
        <begin position="234"/>
        <end position="259"/>
    </location>
</feature>
<dbReference type="PROSITE" id="PS00658">
    <property type="entry name" value="FORK_HEAD_2"/>
    <property type="match status" value="1"/>
</dbReference>
<dbReference type="PROSITE" id="PS50039">
    <property type="entry name" value="FORK_HEAD_3"/>
    <property type="match status" value="1"/>
</dbReference>